<dbReference type="EMBL" id="PKMF04000381">
    <property type="protein sequence ID" value="KAK7834809.1"/>
    <property type="molecule type" value="Genomic_DNA"/>
</dbReference>
<dbReference type="Proteomes" id="UP000237347">
    <property type="component" value="Unassembled WGS sequence"/>
</dbReference>
<sequence>MDPIDMFWHEWMLKHETSIGVFDNGMDLGSLDVLEKHPKNSKRVKNMLSILKRGPISPYISWHSGTPTLIPQLLSFHTEDTGATLGGGAFFQGITFSFGSDSELFLSEPELPSVQASWIIQTPNKNTLTQSSKVELGI</sequence>
<name>A0AAW0K8J3_QUESU</name>
<evidence type="ECO:0000313" key="1">
    <source>
        <dbReference type="EMBL" id="KAK7834809.1"/>
    </source>
</evidence>
<accession>A0AAW0K8J3</accession>
<protein>
    <submittedName>
        <fullName evidence="1">Histone deacetylase 8</fullName>
    </submittedName>
</protein>
<reference evidence="1 2" key="1">
    <citation type="journal article" date="2018" name="Sci. Data">
        <title>The draft genome sequence of cork oak.</title>
        <authorList>
            <person name="Ramos A.M."/>
            <person name="Usie A."/>
            <person name="Barbosa P."/>
            <person name="Barros P.M."/>
            <person name="Capote T."/>
            <person name="Chaves I."/>
            <person name="Simoes F."/>
            <person name="Abreu I."/>
            <person name="Carrasquinho I."/>
            <person name="Faro C."/>
            <person name="Guimaraes J.B."/>
            <person name="Mendonca D."/>
            <person name="Nobrega F."/>
            <person name="Rodrigues L."/>
            <person name="Saibo N.J.M."/>
            <person name="Varela M.C."/>
            <person name="Egas C."/>
            <person name="Matos J."/>
            <person name="Miguel C.M."/>
            <person name="Oliveira M.M."/>
            <person name="Ricardo C.P."/>
            <person name="Goncalves S."/>
        </authorList>
    </citation>
    <scope>NUCLEOTIDE SEQUENCE [LARGE SCALE GENOMIC DNA]</scope>
    <source>
        <strain evidence="2">cv. HL8</strain>
    </source>
</reference>
<evidence type="ECO:0000313" key="2">
    <source>
        <dbReference type="Proteomes" id="UP000237347"/>
    </source>
</evidence>
<gene>
    <name evidence="1" type="primary">HDA8_0</name>
    <name evidence="1" type="ORF">CFP56_024066</name>
</gene>
<organism evidence="1 2">
    <name type="scientific">Quercus suber</name>
    <name type="common">Cork oak</name>
    <dbReference type="NCBI Taxonomy" id="58331"/>
    <lineage>
        <taxon>Eukaryota</taxon>
        <taxon>Viridiplantae</taxon>
        <taxon>Streptophyta</taxon>
        <taxon>Embryophyta</taxon>
        <taxon>Tracheophyta</taxon>
        <taxon>Spermatophyta</taxon>
        <taxon>Magnoliopsida</taxon>
        <taxon>eudicotyledons</taxon>
        <taxon>Gunneridae</taxon>
        <taxon>Pentapetalae</taxon>
        <taxon>rosids</taxon>
        <taxon>fabids</taxon>
        <taxon>Fagales</taxon>
        <taxon>Fagaceae</taxon>
        <taxon>Quercus</taxon>
    </lineage>
</organism>
<keyword evidence="2" id="KW-1185">Reference proteome</keyword>
<proteinExistence type="predicted"/>
<dbReference type="AlphaFoldDB" id="A0AAW0K8J3"/>
<comment type="caution">
    <text evidence="1">The sequence shown here is derived from an EMBL/GenBank/DDBJ whole genome shotgun (WGS) entry which is preliminary data.</text>
</comment>